<reference evidence="3" key="1">
    <citation type="submission" date="2020-10" db="EMBL/GenBank/DDBJ databases">
        <authorList>
            <person name="Gilroy R."/>
        </authorList>
    </citation>
    <scope>NUCLEOTIDE SEQUENCE</scope>
    <source>
        <strain evidence="3">CHK178-757</strain>
    </source>
</reference>
<gene>
    <name evidence="3" type="ORF">IAB46_03710</name>
</gene>
<evidence type="ECO:0000313" key="4">
    <source>
        <dbReference type="Proteomes" id="UP000823927"/>
    </source>
</evidence>
<dbReference type="InterPro" id="IPR007214">
    <property type="entry name" value="YbaK/aa-tRNA-synth-assoc-dom"/>
</dbReference>
<dbReference type="GO" id="GO:0002161">
    <property type="term" value="F:aminoacyl-tRNA deacylase activity"/>
    <property type="evidence" value="ECO:0007669"/>
    <property type="project" value="InterPro"/>
</dbReference>
<sequence>MEEIKTYDVLDALGISYDRADHDPVMTMEDCQRADEALGASACKNLFLRNSQKTRFYLLMMPGEKKFKTKDLSHQLGIARLSFAEEEFMVRYLGVHPGSATVMGLIHDPEHKVSLVIDREVAEEPFIVCHPCANTSSIKVKTEDVLEKLLPYTGHTPAFVEL</sequence>
<dbReference type="InterPro" id="IPR036754">
    <property type="entry name" value="YbaK/aa-tRNA-synt-asso_dom_sf"/>
</dbReference>
<dbReference type="PANTHER" id="PTHR31423:SF3">
    <property type="entry name" value="PROLYL-TRNA SYNTHETASE ASSOCIATED DOMAIN-CONTAINING PROTEIN 1-RELATED"/>
    <property type="match status" value="1"/>
</dbReference>
<organism evidence="3 4">
    <name type="scientific">Candidatus Scybalocola faecigallinarum</name>
    <dbReference type="NCBI Taxonomy" id="2840941"/>
    <lineage>
        <taxon>Bacteria</taxon>
        <taxon>Bacillati</taxon>
        <taxon>Bacillota</taxon>
        <taxon>Clostridia</taxon>
        <taxon>Lachnospirales</taxon>
        <taxon>Lachnospiraceae</taxon>
        <taxon>Lachnospiraceae incertae sedis</taxon>
        <taxon>Candidatus Scybalocola (ex Gilroy et al. 2021)</taxon>
    </lineage>
</organism>
<proteinExistence type="inferred from homology"/>
<dbReference type="Proteomes" id="UP000823927">
    <property type="component" value="Unassembled WGS sequence"/>
</dbReference>
<dbReference type="SUPFAM" id="SSF55826">
    <property type="entry name" value="YbaK/ProRS associated domain"/>
    <property type="match status" value="1"/>
</dbReference>
<dbReference type="Gene3D" id="3.90.960.10">
    <property type="entry name" value="YbaK/aminoacyl-tRNA synthetase-associated domain"/>
    <property type="match status" value="1"/>
</dbReference>
<name>A0A9D1JQ02_9FIRM</name>
<dbReference type="EMBL" id="DVIT01000014">
    <property type="protein sequence ID" value="HIS46663.1"/>
    <property type="molecule type" value="Genomic_DNA"/>
</dbReference>
<protein>
    <submittedName>
        <fullName evidence="3">Prolyl-tRNA synthetase associated domain-containing protein</fullName>
    </submittedName>
</protein>
<dbReference type="AlphaFoldDB" id="A0A9D1JQ02"/>
<evidence type="ECO:0000313" key="3">
    <source>
        <dbReference type="EMBL" id="HIS46663.1"/>
    </source>
</evidence>
<evidence type="ECO:0000256" key="1">
    <source>
        <dbReference type="ARBA" id="ARBA00010201"/>
    </source>
</evidence>
<reference evidence="3" key="2">
    <citation type="journal article" date="2021" name="PeerJ">
        <title>Extensive microbial diversity within the chicken gut microbiome revealed by metagenomics and culture.</title>
        <authorList>
            <person name="Gilroy R."/>
            <person name="Ravi A."/>
            <person name="Getino M."/>
            <person name="Pursley I."/>
            <person name="Horton D.L."/>
            <person name="Alikhan N.F."/>
            <person name="Baker D."/>
            <person name="Gharbi K."/>
            <person name="Hall N."/>
            <person name="Watson M."/>
            <person name="Adriaenssens E.M."/>
            <person name="Foster-Nyarko E."/>
            <person name="Jarju S."/>
            <person name="Secka A."/>
            <person name="Antonio M."/>
            <person name="Oren A."/>
            <person name="Chaudhuri R.R."/>
            <person name="La Ragione R."/>
            <person name="Hildebrand F."/>
            <person name="Pallen M.J."/>
        </authorList>
    </citation>
    <scope>NUCLEOTIDE SEQUENCE</scope>
    <source>
        <strain evidence="3">CHK178-757</strain>
    </source>
</reference>
<accession>A0A9D1JQ02</accession>
<comment type="similarity">
    <text evidence="1">Belongs to the PRORSD1 family.</text>
</comment>
<dbReference type="InterPro" id="IPR040285">
    <property type="entry name" value="ProX/PRXD1"/>
</dbReference>
<evidence type="ECO:0000259" key="2">
    <source>
        <dbReference type="Pfam" id="PF04073"/>
    </source>
</evidence>
<comment type="caution">
    <text evidence="3">The sequence shown here is derived from an EMBL/GenBank/DDBJ whole genome shotgun (WGS) entry which is preliminary data.</text>
</comment>
<dbReference type="CDD" id="cd04335">
    <property type="entry name" value="PrdX_deacylase"/>
    <property type="match status" value="1"/>
</dbReference>
<dbReference type="PANTHER" id="PTHR31423">
    <property type="entry name" value="YBAK DOMAIN-CONTAINING PROTEIN"/>
    <property type="match status" value="1"/>
</dbReference>
<feature type="domain" description="YbaK/aminoacyl-tRNA synthetase-associated" evidence="2">
    <location>
        <begin position="22"/>
        <end position="146"/>
    </location>
</feature>
<dbReference type="Pfam" id="PF04073">
    <property type="entry name" value="tRNA_edit"/>
    <property type="match status" value="1"/>
</dbReference>